<organism evidence="2 3">
    <name type="scientific">Aurantiacibacter sediminis</name>
    <dbReference type="NCBI Taxonomy" id="2793064"/>
    <lineage>
        <taxon>Bacteria</taxon>
        <taxon>Pseudomonadati</taxon>
        <taxon>Pseudomonadota</taxon>
        <taxon>Alphaproteobacteria</taxon>
        <taxon>Sphingomonadales</taxon>
        <taxon>Erythrobacteraceae</taxon>
        <taxon>Aurantiacibacter</taxon>
    </lineage>
</organism>
<name>A0ABS0N6N4_9SPHN</name>
<comment type="caution">
    <text evidence="2">The sequence shown here is derived from an EMBL/GenBank/DDBJ whole genome shotgun (WGS) entry which is preliminary data.</text>
</comment>
<evidence type="ECO:0000259" key="1">
    <source>
        <dbReference type="Pfam" id="PF10090"/>
    </source>
</evidence>
<proteinExistence type="predicted"/>
<dbReference type="Gene3D" id="3.30.565.10">
    <property type="entry name" value="Histidine kinase-like ATPase, C-terminal domain"/>
    <property type="match status" value="1"/>
</dbReference>
<dbReference type="Pfam" id="PF10090">
    <property type="entry name" value="HPTransfase"/>
    <property type="match status" value="1"/>
</dbReference>
<gene>
    <name evidence="2" type="ORF">I5L03_12545</name>
</gene>
<sequence length="217" mass="22554">MTSSTDLAALLCSRLCHDMLSPVGALNNGLELLADESDPAMRQRCLELLEQSARTSASKLKFFRLAYGAAGGFGEAVPSDEPRDLLEALTAENERLTFDWAVSEATLSKPAVKVLLNLAAMGLESLVRGGTLAVGAERQGGATEIAIRASGPKVAFDDTIGQALSGKLDAAQITGRTAPAHMIKLLCDEQGGGVQYANTGEALVLGAVLPDPEGMIG</sequence>
<dbReference type="RefSeq" id="WP_197922303.1">
    <property type="nucleotide sequence ID" value="NZ_CAWPTA010000009.1"/>
</dbReference>
<keyword evidence="3" id="KW-1185">Reference proteome</keyword>
<accession>A0ABS0N6N4</accession>
<reference evidence="2 3" key="1">
    <citation type="submission" date="2020-11" db="EMBL/GenBank/DDBJ databases">
        <title>Erythrobacter sediminis sp. nov., a marine bacterium from a tidal flat of Garorim Bay.</title>
        <authorList>
            <person name="Kim D."/>
            <person name="Yoo Y."/>
            <person name="Kim J.-J."/>
        </authorList>
    </citation>
    <scope>NUCLEOTIDE SEQUENCE [LARGE SCALE GENOMIC DNA]</scope>
    <source>
        <strain evidence="2 3">JGD-13</strain>
    </source>
</reference>
<evidence type="ECO:0000313" key="2">
    <source>
        <dbReference type="EMBL" id="MBH5323412.1"/>
    </source>
</evidence>
<dbReference type="Gene3D" id="1.10.287.130">
    <property type="match status" value="1"/>
</dbReference>
<evidence type="ECO:0000313" key="3">
    <source>
        <dbReference type="Proteomes" id="UP000602442"/>
    </source>
</evidence>
<dbReference type="InterPro" id="IPR018762">
    <property type="entry name" value="ChpT_C"/>
</dbReference>
<protein>
    <submittedName>
        <fullName evidence="2">Histidine phosphotransferase</fullName>
    </submittedName>
</protein>
<dbReference type="Proteomes" id="UP000602442">
    <property type="component" value="Unassembled WGS sequence"/>
</dbReference>
<dbReference type="InterPro" id="IPR036890">
    <property type="entry name" value="HATPase_C_sf"/>
</dbReference>
<feature type="domain" description="Histidine phosphotransferase ChpT C-terminal" evidence="1">
    <location>
        <begin position="80"/>
        <end position="201"/>
    </location>
</feature>
<dbReference type="EMBL" id="JAEANY010000004">
    <property type="protein sequence ID" value="MBH5323412.1"/>
    <property type="molecule type" value="Genomic_DNA"/>
</dbReference>